<feature type="domain" description="BD-FAE-like" evidence="3">
    <location>
        <begin position="61"/>
        <end position="221"/>
    </location>
</feature>
<dbReference type="InterPro" id="IPR049492">
    <property type="entry name" value="BD-FAE-like_dom"/>
</dbReference>
<evidence type="ECO:0000313" key="5">
    <source>
        <dbReference type="Proteomes" id="UP001139450"/>
    </source>
</evidence>
<dbReference type="Proteomes" id="UP001139450">
    <property type="component" value="Unassembled WGS sequence"/>
</dbReference>
<organism evidence="4 5">
    <name type="scientific">Mucilaginibacter straminoryzae</name>
    <dbReference type="NCBI Taxonomy" id="2932774"/>
    <lineage>
        <taxon>Bacteria</taxon>
        <taxon>Pseudomonadati</taxon>
        <taxon>Bacteroidota</taxon>
        <taxon>Sphingobacteriia</taxon>
        <taxon>Sphingobacteriales</taxon>
        <taxon>Sphingobacteriaceae</taxon>
        <taxon>Mucilaginibacter</taxon>
    </lineage>
</organism>
<keyword evidence="1 4" id="KW-0378">Hydrolase</keyword>
<dbReference type="InterPro" id="IPR050300">
    <property type="entry name" value="GDXG_lipolytic_enzyme"/>
</dbReference>
<dbReference type="RefSeq" id="WP_245127974.1">
    <property type="nucleotide sequence ID" value="NZ_JALJEJ010000001.1"/>
</dbReference>
<dbReference type="Gene3D" id="3.40.50.1820">
    <property type="entry name" value="alpha/beta hydrolase"/>
    <property type="match status" value="1"/>
</dbReference>
<evidence type="ECO:0000313" key="4">
    <source>
        <dbReference type="EMBL" id="MCJ8208137.1"/>
    </source>
</evidence>
<evidence type="ECO:0000259" key="3">
    <source>
        <dbReference type="Pfam" id="PF20434"/>
    </source>
</evidence>
<name>A0A9X1WYS0_9SPHI</name>
<evidence type="ECO:0000256" key="2">
    <source>
        <dbReference type="SAM" id="SignalP"/>
    </source>
</evidence>
<dbReference type="GO" id="GO:0016787">
    <property type="term" value="F:hydrolase activity"/>
    <property type="evidence" value="ECO:0007669"/>
    <property type="project" value="UniProtKB-KW"/>
</dbReference>
<sequence>MKSVIYIRTLLLGLLCLTVASVKAQTGVRYKDFVFNDVTVEKNQNYGINAFENTPKKYLYDLYTPTGDDMEKRPLIIWMHGGGFVFGSKDAKGIKMWCRTFARRGYVCAAINYSLNSKTSLFSFKEMQRGTFFAVSDARMAVAYFRKNAAVLHIDPEQIILAGNSAGGIIALHTAFVNNAELAKKVELEINDPGDRTAARTNVAAVINFWGGIYNLEWLKNAKIPIVNVAGSNDGVISPESKKDAVFGALAIHRKADELHIPNALKIFEGYSHELQKHFNPIFSGGTETEQRWMEAGQFTANFLAEHVVKGFKTVKVTKVVRDRKGRKVTQTSYVTVPANTVTEEEIEGHSAETAAKPVARKIRPASDSIPDWYKTLDATQASEEATMRKAKIRVSRPVPKPKAKTAVALADSVPDWYADFQASPAYKATTGKKANASSVKKNKKH</sequence>
<proteinExistence type="predicted"/>
<accession>A0A9X1WYS0</accession>
<dbReference type="PANTHER" id="PTHR48081">
    <property type="entry name" value="AB HYDROLASE SUPERFAMILY PROTEIN C4A8.06C"/>
    <property type="match status" value="1"/>
</dbReference>
<reference evidence="4" key="1">
    <citation type="submission" date="2022-04" db="EMBL/GenBank/DDBJ databases">
        <title>Mucilaginibacter sp. RS28 isolated from freshwater.</title>
        <authorList>
            <person name="Ko S.-R."/>
        </authorList>
    </citation>
    <scope>NUCLEOTIDE SEQUENCE</scope>
    <source>
        <strain evidence="4">RS28</strain>
    </source>
</reference>
<keyword evidence="2" id="KW-0732">Signal</keyword>
<keyword evidence="5" id="KW-1185">Reference proteome</keyword>
<protein>
    <submittedName>
        <fullName evidence="4">Alpha/beta hydrolase</fullName>
    </submittedName>
</protein>
<gene>
    <name evidence="4" type="ORF">MUY27_00365</name>
</gene>
<feature type="chain" id="PRO_5040911318" evidence="2">
    <location>
        <begin position="25"/>
        <end position="446"/>
    </location>
</feature>
<dbReference type="EMBL" id="JALJEJ010000001">
    <property type="protein sequence ID" value="MCJ8208137.1"/>
    <property type="molecule type" value="Genomic_DNA"/>
</dbReference>
<dbReference type="SUPFAM" id="SSF53474">
    <property type="entry name" value="alpha/beta-Hydrolases"/>
    <property type="match status" value="1"/>
</dbReference>
<comment type="caution">
    <text evidence="4">The sequence shown here is derived from an EMBL/GenBank/DDBJ whole genome shotgun (WGS) entry which is preliminary data.</text>
</comment>
<dbReference type="Pfam" id="PF20434">
    <property type="entry name" value="BD-FAE"/>
    <property type="match status" value="1"/>
</dbReference>
<dbReference type="AlphaFoldDB" id="A0A9X1WYS0"/>
<evidence type="ECO:0000256" key="1">
    <source>
        <dbReference type="ARBA" id="ARBA00022801"/>
    </source>
</evidence>
<dbReference type="InterPro" id="IPR029058">
    <property type="entry name" value="AB_hydrolase_fold"/>
</dbReference>
<feature type="signal peptide" evidence="2">
    <location>
        <begin position="1"/>
        <end position="24"/>
    </location>
</feature>